<dbReference type="KEGG" id="tai:Taci_0234"/>
<sequence>MISGWFKPRELKILSPFTGILRPLSEVPDQVFSQRLVGDGLAVEPTQGLVLSPVEGTIEVLMDSGHAFGVRTPDGVEVLIHIGIDTVNLKGEGFEALRRQGDRVSAKEPVIRFHLDLIRQKAPSILSPVVITTGQVVRVLKDPGSSVCAGEEIISYKP</sequence>
<evidence type="ECO:0000313" key="9">
    <source>
        <dbReference type="Proteomes" id="UP000002030"/>
    </source>
</evidence>
<keyword evidence="2" id="KW-0813">Transport</keyword>
<dbReference type="OrthoDB" id="92465at2"/>
<dbReference type="InterPro" id="IPR011055">
    <property type="entry name" value="Dup_hybrid_motif"/>
</dbReference>
<keyword evidence="5" id="KW-0598">Phosphotransferase system</keyword>
<name>D1B870_THEAS</name>
<keyword evidence="9" id="KW-1185">Reference proteome</keyword>
<dbReference type="PANTHER" id="PTHR45008:SF1">
    <property type="entry name" value="PTS SYSTEM GLUCOSE-SPECIFIC EIIA COMPONENT"/>
    <property type="match status" value="1"/>
</dbReference>
<feature type="domain" description="PTS EIIA type-1" evidence="7">
    <location>
        <begin position="29"/>
        <end position="133"/>
    </location>
</feature>
<proteinExistence type="predicted"/>
<accession>D1B870</accession>
<dbReference type="EnsemblBacteria" id="ACZ18473">
    <property type="protein sequence ID" value="ACZ18473"/>
    <property type="gene ID" value="Taci_0234"/>
</dbReference>
<dbReference type="eggNOG" id="COG2190">
    <property type="taxonomic scope" value="Bacteria"/>
</dbReference>
<evidence type="ECO:0000256" key="6">
    <source>
        <dbReference type="ARBA" id="ARBA00022777"/>
    </source>
</evidence>
<dbReference type="GO" id="GO:0005737">
    <property type="term" value="C:cytoplasm"/>
    <property type="evidence" value="ECO:0007669"/>
    <property type="project" value="UniProtKB-SubCell"/>
</dbReference>
<dbReference type="HOGENOM" id="CLU_012312_5_1_0"/>
<dbReference type="PROSITE" id="PS51093">
    <property type="entry name" value="PTS_EIIA_TYPE_1"/>
    <property type="match status" value="1"/>
</dbReference>
<dbReference type="GO" id="GO:0016301">
    <property type="term" value="F:kinase activity"/>
    <property type="evidence" value="ECO:0007669"/>
    <property type="project" value="UniProtKB-KW"/>
</dbReference>
<comment type="subcellular location">
    <subcellularLocation>
        <location evidence="1">Cytoplasm</location>
    </subcellularLocation>
</comment>
<organism evidence="8 9">
    <name type="scientific">Thermanaerovibrio acidaminovorans (strain ATCC 49978 / DSM 6589 / Su883)</name>
    <name type="common">Selenomonas acidaminovorans</name>
    <dbReference type="NCBI Taxonomy" id="525903"/>
    <lineage>
        <taxon>Bacteria</taxon>
        <taxon>Thermotogati</taxon>
        <taxon>Synergistota</taxon>
        <taxon>Synergistia</taxon>
        <taxon>Synergistales</taxon>
        <taxon>Synergistaceae</taxon>
        <taxon>Thermanaerovibrio</taxon>
    </lineage>
</organism>
<dbReference type="PROSITE" id="PS00371">
    <property type="entry name" value="PTS_EIIA_TYPE_1_HIS"/>
    <property type="match status" value="1"/>
</dbReference>
<protein>
    <submittedName>
        <fullName evidence="8">PTS system, glucose subfamily, IIA subunit</fullName>
    </submittedName>
</protein>
<dbReference type="SUPFAM" id="SSF51261">
    <property type="entry name" value="Duplicated hybrid motif"/>
    <property type="match status" value="1"/>
</dbReference>
<evidence type="ECO:0000256" key="5">
    <source>
        <dbReference type="ARBA" id="ARBA00022683"/>
    </source>
</evidence>
<evidence type="ECO:0000313" key="8">
    <source>
        <dbReference type="EMBL" id="ACZ18473.1"/>
    </source>
</evidence>
<dbReference type="EMBL" id="CP001818">
    <property type="protein sequence ID" value="ACZ18473.1"/>
    <property type="molecule type" value="Genomic_DNA"/>
</dbReference>
<dbReference type="Proteomes" id="UP000002030">
    <property type="component" value="Chromosome"/>
</dbReference>
<keyword evidence="6" id="KW-0418">Kinase</keyword>
<dbReference type="AlphaFoldDB" id="D1B870"/>
<evidence type="ECO:0000256" key="3">
    <source>
        <dbReference type="ARBA" id="ARBA00022597"/>
    </source>
</evidence>
<reference evidence="8 9" key="1">
    <citation type="journal article" date="2009" name="Stand. Genomic Sci.">
        <title>Complete genome sequence of Thermanaerovibrio acidaminovorans type strain (Su883).</title>
        <authorList>
            <person name="Chovatia M."/>
            <person name="Sikorski J."/>
            <person name="Schroder M."/>
            <person name="Lapidus A."/>
            <person name="Nolan M."/>
            <person name="Tice H."/>
            <person name="Glavina Del Rio T."/>
            <person name="Copeland A."/>
            <person name="Cheng J.F."/>
            <person name="Lucas S."/>
            <person name="Chen F."/>
            <person name="Bruce D."/>
            <person name="Goodwin L."/>
            <person name="Pitluck S."/>
            <person name="Ivanova N."/>
            <person name="Mavromatis K."/>
            <person name="Ovchinnikova G."/>
            <person name="Pati A."/>
            <person name="Chen A."/>
            <person name="Palaniappan K."/>
            <person name="Land M."/>
            <person name="Hauser L."/>
            <person name="Chang Y.J."/>
            <person name="Jeffries C.D."/>
            <person name="Chain P."/>
            <person name="Saunders E."/>
            <person name="Detter J.C."/>
            <person name="Brettin T."/>
            <person name="Rohde M."/>
            <person name="Goker M."/>
            <person name="Spring S."/>
            <person name="Bristow J."/>
            <person name="Markowitz V."/>
            <person name="Hugenholtz P."/>
            <person name="Kyrpides N.C."/>
            <person name="Klenk H.P."/>
            <person name="Eisen J.A."/>
        </authorList>
    </citation>
    <scope>NUCLEOTIDE SEQUENCE [LARGE SCALE GENOMIC DNA]</scope>
    <source>
        <strain evidence="9">ATCC 49978 / DSM 6589 / Su883</strain>
    </source>
</reference>
<dbReference type="NCBIfam" id="TIGR00830">
    <property type="entry name" value="PTBA"/>
    <property type="match status" value="1"/>
</dbReference>
<dbReference type="RefSeq" id="WP_012868989.1">
    <property type="nucleotide sequence ID" value="NC_013522.1"/>
</dbReference>
<gene>
    <name evidence="8" type="ordered locus">Taci_0234</name>
</gene>
<dbReference type="FunFam" id="2.70.70.10:FF:000001">
    <property type="entry name" value="PTS system glucose-specific IIA component"/>
    <property type="match status" value="1"/>
</dbReference>
<evidence type="ECO:0000259" key="7">
    <source>
        <dbReference type="PROSITE" id="PS51093"/>
    </source>
</evidence>
<dbReference type="Pfam" id="PF00358">
    <property type="entry name" value="PTS_EIIA_1"/>
    <property type="match status" value="1"/>
</dbReference>
<evidence type="ECO:0000256" key="1">
    <source>
        <dbReference type="ARBA" id="ARBA00004496"/>
    </source>
</evidence>
<dbReference type="InterPro" id="IPR001127">
    <property type="entry name" value="PTS_EIIA_1_perm"/>
</dbReference>
<keyword evidence="4" id="KW-0808">Transferase</keyword>
<keyword evidence="3" id="KW-0762">Sugar transport</keyword>
<evidence type="ECO:0000256" key="2">
    <source>
        <dbReference type="ARBA" id="ARBA00022448"/>
    </source>
</evidence>
<dbReference type="InterPro" id="IPR050890">
    <property type="entry name" value="PTS_EIIA_component"/>
</dbReference>
<evidence type="ECO:0000256" key="4">
    <source>
        <dbReference type="ARBA" id="ARBA00022679"/>
    </source>
</evidence>
<dbReference type="STRING" id="525903.Taci_0234"/>
<dbReference type="Gene3D" id="2.70.70.10">
    <property type="entry name" value="Glucose Permease (Domain IIA)"/>
    <property type="match status" value="1"/>
</dbReference>
<dbReference type="PANTHER" id="PTHR45008">
    <property type="entry name" value="PTS SYSTEM GLUCOSE-SPECIFIC EIIA COMPONENT"/>
    <property type="match status" value="1"/>
</dbReference>
<dbReference type="GO" id="GO:0009401">
    <property type="term" value="P:phosphoenolpyruvate-dependent sugar phosphotransferase system"/>
    <property type="evidence" value="ECO:0007669"/>
    <property type="project" value="UniProtKB-KW"/>
</dbReference>